<dbReference type="OrthoDB" id="9780903at2"/>
<dbReference type="PIRSF" id="PIRSF006232">
    <property type="entry name" value="Pirin"/>
    <property type="match status" value="1"/>
</dbReference>
<organism evidence="6 7">
    <name type="scientific">Arsukibacterium ikkense</name>
    <dbReference type="NCBI Taxonomy" id="336831"/>
    <lineage>
        <taxon>Bacteria</taxon>
        <taxon>Pseudomonadati</taxon>
        <taxon>Pseudomonadota</taxon>
        <taxon>Gammaproteobacteria</taxon>
        <taxon>Chromatiales</taxon>
        <taxon>Chromatiaceae</taxon>
        <taxon>Arsukibacterium</taxon>
    </lineage>
</organism>
<evidence type="ECO:0000313" key="7">
    <source>
        <dbReference type="Proteomes" id="UP000034228"/>
    </source>
</evidence>
<evidence type="ECO:0000313" key="6">
    <source>
        <dbReference type="EMBL" id="KKO45179.1"/>
    </source>
</evidence>
<dbReference type="AlphaFoldDB" id="A0A0M2V454"/>
<feature type="domain" description="Quercetin 2,3-dioxygenase C-terminal cupin" evidence="5">
    <location>
        <begin position="143"/>
        <end position="235"/>
    </location>
</feature>
<evidence type="ECO:0000259" key="5">
    <source>
        <dbReference type="Pfam" id="PF17954"/>
    </source>
</evidence>
<evidence type="ECO:0000256" key="3">
    <source>
        <dbReference type="RuleBase" id="RU003457"/>
    </source>
</evidence>
<comment type="similarity">
    <text evidence="1 3">Belongs to the pirin family.</text>
</comment>
<dbReference type="Gene3D" id="2.60.120.10">
    <property type="entry name" value="Jelly Rolls"/>
    <property type="match status" value="2"/>
</dbReference>
<evidence type="ECO:0000256" key="2">
    <source>
        <dbReference type="PIRSR" id="PIRSR006232-1"/>
    </source>
</evidence>
<dbReference type="InterPro" id="IPR014710">
    <property type="entry name" value="RmlC-like_jellyroll"/>
</dbReference>
<dbReference type="InterPro" id="IPR011051">
    <property type="entry name" value="RmlC_Cupin_sf"/>
</dbReference>
<evidence type="ECO:0000256" key="1">
    <source>
        <dbReference type="ARBA" id="ARBA00008416"/>
    </source>
</evidence>
<proteinExistence type="inferred from homology"/>
<accession>A0A0M2V454</accession>
<feature type="binding site" evidence="2">
    <location>
        <position position="103"/>
    </location>
    <ligand>
        <name>Fe cation</name>
        <dbReference type="ChEBI" id="CHEBI:24875"/>
    </ligand>
</feature>
<gene>
    <name evidence="6" type="ORF">WG68_12195</name>
</gene>
<name>A0A0M2V454_9GAMM</name>
<dbReference type="RefSeq" id="WP_046557967.1">
    <property type="nucleotide sequence ID" value="NZ_LAHO01000011.1"/>
</dbReference>
<feature type="domain" description="Pirin N-terminal" evidence="4">
    <location>
        <begin position="9"/>
        <end position="119"/>
    </location>
</feature>
<dbReference type="PANTHER" id="PTHR43212">
    <property type="entry name" value="QUERCETIN 2,3-DIOXYGENASE"/>
    <property type="match status" value="1"/>
</dbReference>
<dbReference type="GO" id="GO:0046872">
    <property type="term" value="F:metal ion binding"/>
    <property type="evidence" value="ECO:0007669"/>
    <property type="project" value="UniProtKB-KW"/>
</dbReference>
<dbReference type="PANTHER" id="PTHR43212:SF3">
    <property type="entry name" value="QUERCETIN 2,3-DIOXYGENASE"/>
    <property type="match status" value="1"/>
</dbReference>
<dbReference type="STRING" id="336831.WG68_12195"/>
<protein>
    <submittedName>
        <fullName evidence="6">Pirin</fullName>
    </submittedName>
</protein>
<dbReference type="Pfam" id="PF17954">
    <property type="entry name" value="Pirin_C_2"/>
    <property type="match status" value="1"/>
</dbReference>
<reference evidence="6 7" key="1">
    <citation type="submission" date="2015-03" db="EMBL/GenBank/DDBJ databases">
        <title>Draft genome sequences of two protease-producing strains of Arsukibacterium isolated from two cold and alkaline environments.</title>
        <authorList>
            <person name="Lylloff J.E."/>
            <person name="Skov L.B."/>
            <person name="Jepsen M."/>
            <person name="Hallin P.F."/>
            <person name="Sorensen S.J."/>
            <person name="Stougaard P."/>
            <person name="Glaring M.A."/>
        </authorList>
    </citation>
    <scope>NUCLEOTIDE SEQUENCE [LARGE SCALE GENOMIC DNA]</scope>
    <source>
        <strain evidence="6 7">GCM72</strain>
    </source>
</reference>
<dbReference type="PATRIC" id="fig|336831.14.peg.1668"/>
<dbReference type="InterPro" id="IPR041602">
    <property type="entry name" value="Quercetinase_C"/>
</dbReference>
<dbReference type="EMBL" id="LAHO01000011">
    <property type="protein sequence ID" value="KKO45179.1"/>
    <property type="molecule type" value="Genomic_DNA"/>
</dbReference>
<keyword evidence="2" id="KW-0408">Iron</keyword>
<comment type="caution">
    <text evidence="6">The sequence shown here is derived from an EMBL/GenBank/DDBJ whole genome shotgun (WGS) entry which is preliminary data.</text>
</comment>
<feature type="binding site" evidence="2">
    <location>
        <position position="101"/>
    </location>
    <ligand>
        <name>Fe cation</name>
        <dbReference type="ChEBI" id="CHEBI:24875"/>
    </ligand>
</feature>
<dbReference type="InterPro" id="IPR003829">
    <property type="entry name" value="Pirin_N_dom"/>
</dbReference>
<dbReference type="Pfam" id="PF02678">
    <property type="entry name" value="Pirin"/>
    <property type="match status" value="1"/>
</dbReference>
<feature type="binding site" evidence="2">
    <location>
        <position position="57"/>
    </location>
    <ligand>
        <name>Fe cation</name>
        <dbReference type="ChEBI" id="CHEBI:24875"/>
    </ligand>
</feature>
<dbReference type="Proteomes" id="UP000034228">
    <property type="component" value="Unassembled WGS sequence"/>
</dbReference>
<comment type="cofactor">
    <cofactor evidence="2">
        <name>Fe cation</name>
        <dbReference type="ChEBI" id="CHEBI:24875"/>
    </cofactor>
    <text evidence="2">Binds 1 Fe cation per subunit.</text>
</comment>
<keyword evidence="7" id="KW-1185">Reference proteome</keyword>
<dbReference type="SUPFAM" id="SSF51182">
    <property type="entry name" value="RmlC-like cupins"/>
    <property type="match status" value="1"/>
</dbReference>
<dbReference type="InterPro" id="IPR012093">
    <property type="entry name" value="Pirin"/>
</dbReference>
<feature type="binding site" evidence="2">
    <location>
        <position position="59"/>
    </location>
    <ligand>
        <name>Fe cation</name>
        <dbReference type="ChEBI" id="CHEBI:24875"/>
    </ligand>
</feature>
<keyword evidence="2" id="KW-0479">Metal-binding</keyword>
<sequence>MITLRKADERGKADFGWLKSRHSFSFGSYYDPGHMGFSALRVINDDWVAPGAGFDTHGHRDMEIITLVLQGAIVHKDSAGNEKVLPAGEFQLMSAGKGVYHSEFNASQTEHLRFLQIWIMPDQQGGAPGYQQQHFASKPGLTLIASADGKQNSLRLKQQAKLYRLQLAAPEQLSYPLAGRKVYLHLISGELSVSDSNAGATAMTQVQPGDGLLVSAETALQLTASQQSEALLFDLP</sequence>
<evidence type="ECO:0000259" key="4">
    <source>
        <dbReference type="Pfam" id="PF02678"/>
    </source>
</evidence>
<dbReference type="CDD" id="cd02910">
    <property type="entry name" value="cupin_Yhhw_N"/>
    <property type="match status" value="1"/>
</dbReference>